<dbReference type="Gene3D" id="3.20.20.80">
    <property type="entry name" value="Glycosidases"/>
    <property type="match status" value="1"/>
</dbReference>
<proteinExistence type="inferred from homology"/>
<organism evidence="16 17">
    <name type="scientific">Beauveria bassiana D1-5</name>
    <dbReference type="NCBI Taxonomy" id="1245745"/>
    <lineage>
        <taxon>Eukaryota</taxon>
        <taxon>Fungi</taxon>
        <taxon>Dikarya</taxon>
        <taxon>Ascomycota</taxon>
        <taxon>Pezizomycotina</taxon>
        <taxon>Sordariomycetes</taxon>
        <taxon>Hypocreomycetidae</taxon>
        <taxon>Hypocreales</taxon>
        <taxon>Cordycipitaceae</taxon>
        <taxon>Beauveria</taxon>
    </lineage>
</organism>
<dbReference type="STRING" id="1245745.A0A0A2V5N3"/>
<evidence type="ECO:0000256" key="2">
    <source>
        <dbReference type="ARBA" id="ARBA00004613"/>
    </source>
</evidence>
<keyword evidence="11" id="KW-0624">Polysaccharide degradation</keyword>
<dbReference type="InterPro" id="IPR050542">
    <property type="entry name" value="Glycosyl_Hydrlase18_Chitinase"/>
</dbReference>
<evidence type="ECO:0000256" key="10">
    <source>
        <dbReference type="ARBA" id="ARBA00023295"/>
    </source>
</evidence>
<keyword evidence="8" id="KW-0843">Virulence</keyword>
<keyword evidence="7" id="KW-0146">Chitin degradation</keyword>
<evidence type="ECO:0000256" key="14">
    <source>
        <dbReference type="SAM" id="SignalP"/>
    </source>
</evidence>
<evidence type="ECO:0000256" key="4">
    <source>
        <dbReference type="ARBA" id="ARBA00022525"/>
    </source>
</evidence>
<evidence type="ECO:0000256" key="9">
    <source>
        <dbReference type="ARBA" id="ARBA00023277"/>
    </source>
</evidence>
<evidence type="ECO:0000313" key="16">
    <source>
        <dbReference type="EMBL" id="KGQ02783.1"/>
    </source>
</evidence>
<gene>
    <name evidence="16" type="ORF">BBAD15_g11996</name>
</gene>
<dbReference type="Pfam" id="PF00704">
    <property type="entry name" value="Glyco_hydro_18"/>
    <property type="match status" value="1"/>
</dbReference>
<feature type="signal peptide" evidence="14">
    <location>
        <begin position="1"/>
        <end position="17"/>
    </location>
</feature>
<dbReference type="GO" id="GO:0006032">
    <property type="term" value="P:chitin catabolic process"/>
    <property type="evidence" value="ECO:0007669"/>
    <property type="project" value="UniProtKB-KW"/>
</dbReference>
<dbReference type="Proteomes" id="UP000030106">
    <property type="component" value="Unassembled WGS sequence"/>
</dbReference>
<name>A0A0A2V5N3_BEABA</name>
<feature type="chain" id="PRO_5002006051" description="chitinase" evidence="14">
    <location>
        <begin position="18"/>
        <end position="165"/>
    </location>
</feature>
<dbReference type="GO" id="GO:0000272">
    <property type="term" value="P:polysaccharide catabolic process"/>
    <property type="evidence" value="ECO:0007669"/>
    <property type="project" value="UniProtKB-KW"/>
</dbReference>
<dbReference type="InterPro" id="IPR017853">
    <property type="entry name" value="GH"/>
</dbReference>
<dbReference type="PANTHER" id="PTHR45708">
    <property type="entry name" value="ENDOCHITINASE"/>
    <property type="match status" value="1"/>
</dbReference>
<sequence length="165" mass="17619">MIRTVVGFLALAASALAGFNPHVDIVNLAFITSITPAAVDFASATSKCIKSPLNTGVLLCKELQEDIKTCQAKETTVLISMGGDNSPSPNWVDAADAEKSAQLIWDMFGPVTSSKVDRPFGTSVVNGFDLDFETPVNHLSAFADRLRHLMDSATDKFYLSAAPLP</sequence>
<dbReference type="InterPro" id="IPR001223">
    <property type="entry name" value="Glyco_hydro18_cat"/>
</dbReference>
<dbReference type="GO" id="GO:0008061">
    <property type="term" value="F:chitin binding"/>
    <property type="evidence" value="ECO:0007669"/>
    <property type="project" value="UniProtKB-KW"/>
</dbReference>
<evidence type="ECO:0000256" key="11">
    <source>
        <dbReference type="ARBA" id="ARBA00023326"/>
    </source>
</evidence>
<evidence type="ECO:0000259" key="15">
    <source>
        <dbReference type="PROSITE" id="PS51910"/>
    </source>
</evidence>
<dbReference type="PROSITE" id="PS01095">
    <property type="entry name" value="GH18_1"/>
    <property type="match status" value="1"/>
</dbReference>
<keyword evidence="5" id="KW-0147">Chitin-binding</keyword>
<dbReference type="AlphaFoldDB" id="A0A0A2V5N3"/>
<accession>A0A0A2V5N3</accession>
<evidence type="ECO:0000256" key="13">
    <source>
        <dbReference type="RuleBase" id="RU004453"/>
    </source>
</evidence>
<evidence type="ECO:0000256" key="5">
    <source>
        <dbReference type="ARBA" id="ARBA00022669"/>
    </source>
</evidence>
<comment type="subcellular location">
    <subcellularLocation>
        <location evidence="2">Secreted</location>
    </subcellularLocation>
</comment>
<evidence type="ECO:0000256" key="1">
    <source>
        <dbReference type="ARBA" id="ARBA00000822"/>
    </source>
</evidence>
<dbReference type="GO" id="GO:0005576">
    <property type="term" value="C:extracellular region"/>
    <property type="evidence" value="ECO:0007669"/>
    <property type="project" value="UniProtKB-SubCell"/>
</dbReference>
<keyword evidence="4" id="KW-0964">Secreted</keyword>
<comment type="similarity">
    <text evidence="13">Belongs to the glycosyl hydrolase 18 family.</text>
</comment>
<keyword evidence="14" id="KW-0732">Signal</keyword>
<evidence type="ECO:0000256" key="12">
    <source>
        <dbReference type="RuleBase" id="RU000489"/>
    </source>
</evidence>
<evidence type="ECO:0000256" key="6">
    <source>
        <dbReference type="ARBA" id="ARBA00022801"/>
    </source>
</evidence>
<dbReference type="EMBL" id="ANFO01001380">
    <property type="protein sequence ID" value="KGQ02783.1"/>
    <property type="molecule type" value="Genomic_DNA"/>
</dbReference>
<keyword evidence="10 12" id="KW-0326">Glycosidase</keyword>
<keyword evidence="9" id="KW-0119">Carbohydrate metabolism</keyword>
<dbReference type="EC" id="3.2.1.14" evidence="3"/>
<evidence type="ECO:0000256" key="7">
    <source>
        <dbReference type="ARBA" id="ARBA00023024"/>
    </source>
</evidence>
<dbReference type="eggNOG" id="KOG4701">
    <property type="taxonomic scope" value="Eukaryota"/>
</dbReference>
<dbReference type="HOGENOM" id="CLU_1610464_0_0_1"/>
<evidence type="ECO:0000313" key="17">
    <source>
        <dbReference type="Proteomes" id="UP000030106"/>
    </source>
</evidence>
<evidence type="ECO:0000256" key="3">
    <source>
        <dbReference type="ARBA" id="ARBA00012729"/>
    </source>
</evidence>
<dbReference type="GO" id="GO:0008843">
    <property type="term" value="F:endochitinase activity"/>
    <property type="evidence" value="ECO:0007669"/>
    <property type="project" value="UniProtKB-EC"/>
</dbReference>
<dbReference type="InterPro" id="IPR001579">
    <property type="entry name" value="Glyco_hydro_18_chit_AS"/>
</dbReference>
<protein>
    <recommendedName>
        <fullName evidence="3">chitinase</fullName>
        <ecNumber evidence="3">3.2.1.14</ecNumber>
    </recommendedName>
</protein>
<dbReference type="SUPFAM" id="SSF51445">
    <property type="entry name" value="(Trans)glycosidases"/>
    <property type="match status" value="1"/>
</dbReference>
<dbReference type="PROSITE" id="PS51910">
    <property type="entry name" value="GH18_2"/>
    <property type="match status" value="1"/>
</dbReference>
<dbReference type="PANTHER" id="PTHR45708:SF49">
    <property type="entry name" value="ENDOCHITINASE"/>
    <property type="match status" value="1"/>
</dbReference>
<keyword evidence="6 12" id="KW-0378">Hydrolase</keyword>
<evidence type="ECO:0000256" key="8">
    <source>
        <dbReference type="ARBA" id="ARBA00023026"/>
    </source>
</evidence>
<reference evidence="16 17" key="1">
    <citation type="submission" date="2012-10" db="EMBL/GenBank/DDBJ databases">
        <title>Genome sequencing and analysis of entomopathogenic fungi Beauveria bassiana D1-5.</title>
        <authorList>
            <person name="Li Q."/>
            <person name="Wang L."/>
            <person name="Zhang Z."/>
            <person name="Wang Q."/>
            <person name="Ren J."/>
            <person name="Wang M."/>
            <person name="Xu W."/>
            <person name="Wang J."/>
            <person name="Lu Y."/>
            <person name="Du Q."/>
            <person name="Sun Z."/>
        </authorList>
    </citation>
    <scope>NUCLEOTIDE SEQUENCE [LARGE SCALE GENOMIC DNA]</scope>
    <source>
        <strain evidence="16 17">D1-5</strain>
    </source>
</reference>
<comment type="catalytic activity">
    <reaction evidence="1">
        <text>Random endo-hydrolysis of N-acetyl-beta-D-glucosaminide (1-&gt;4)-beta-linkages in chitin and chitodextrins.</text>
        <dbReference type="EC" id="3.2.1.14"/>
    </reaction>
</comment>
<comment type="caution">
    <text evidence="16">The sequence shown here is derived from an EMBL/GenBank/DDBJ whole genome shotgun (WGS) entry which is preliminary data.</text>
</comment>
<feature type="domain" description="GH18" evidence="15">
    <location>
        <begin position="1"/>
        <end position="165"/>
    </location>
</feature>